<organism evidence="1 2">
    <name type="scientific">Stylophora pistillata</name>
    <name type="common">Smooth cauliflower coral</name>
    <dbReference type="NCBI Taxonomy" id="50429"/>
    <lineage>
        <taxon>Eukaryota</taxon>
        <taxon>Metazoa</taxon>
        <taxon>Cnidaria</taxon>
        <taxon>Anthozoa</taxon>
        <taxon>Hexacorallia</taxon>
        <taxon>Scleractinia</taxon>
        <taxon>Astrocoeniina</taxon>
        <taxon>Pocilloporidae</taxon>
        <taxon>Stylophora</taxon>
    </lineage>
</organism>
<dbReference type="AlphaFoldDB" id="A0A2B4QZX8"/>
<dbReference type="InterPro" id="IPR043129">
    <property type="entry name" value="ATPase_NBD"/>
</dbReference>
<dbReference type="PANTHER" id="PTHR14187">
    <property type="entry name" value="ALPHA KINASE/ELONGATION FACTOR 2 KINASE"/>
    <property type="match status" value="1"/>
</dbReference>
<dbReference type="STRING" id="50429.A0A2B4QZX8"/>
<evidence type="ECO:0000313" key="2">
    <source>
        <dbReference type="Proteomes" id="UP000225706"/>
    </source>
</evidence>
<dbReference type="SUPFAM" id="SSF53067">
    <property type="entry name" value="Actin-like ATPase domain"/>
    <property type="match status" value="2"/>
</dbReference>
<protein>
    <submittedName>
        <fullName evidence="1">Heat shock 70 kDa protein 12A</fullName>
    </submittedName>
</protein>
<accession>A0A2B4QZX8</accession>
<evidence type="ECO:0000313" key="1">
    <source>
        <dbReference type="EMBL" id="PFX11724.1"/>
    </source>
</evidence>
<reference evidence="2" key="1">
    <citation type="journal article" date="2017" name="bioRxiv">
        <title>Comparative analysis of the genomes of Stylophora pistillata and Acropora digitifera provides evidence for extensive differences between species of corals.</title>
        <authorList>
            <person name="Voolstra C.R."/>
            <person name="Li Y."/>
            <person name="Liew Y.J."/>
            <person name="Baumgarten S."/>
            <person name="Zoccola D."/>
            <person name="Flot J.-F."/>
            <person name="Tambutte S."/>
            <person name="Allemand D."/>
            <person name="Aranda M."/>
        </authorList>
    </citation>
    <scope>NUCLEOTIDE SEQUENCE [LARGE SCALE GENOMIC DNA]</scope>
</reference>
<dbReference type="PANTHER" id="PTHR14187:SF5">
    <property type="entry name" value="HEAT SHOCK 70 KDA PROTEIN 12A"/>
    <property type="match status" value="1"/>
</dbReference>
<proteinExistence type="predicted"/>
<gene>
    <name evidence="1" type="primary">HSPA12A</name>
    <name evidence="1" type="ORF">AWC38_SpisGene24446</name>
</gene>
<dbReference type="Proteomes" id="UP000225706">
    <property type="component" value="Unassembled WGS sequence"/>
</dbReference>
<keyword evidence="1" id="KW-0346">Stress response</keyword>
<dbReference type="OrthoDB" id="5989976at2759"/>
<dbReference type="Gene3D" id="3.90.640.10">
    <property type="entry name" value="Actin, Chain A, domain 4"/>
    <property type="match status" value="1"/>
</dbReference>
<name>A0A2B4QZX8_STYPI</name>
<dbReference type="CDD" id="cd10229">
    <property type="entry name" value="ASKHA_NBD_HSP70_HSPA12"/>
    <property type="match status" value="1"/>
</dbReference>
<dbReference type="Gene3D" id="3.30.420.40">
    <property type="match status" value="3"/>
</dbReference>
<dbReference type="EMBL" id="LSMT01001972">
    <property type="protein sequence ID" value="PFX11724.1"/>
    <property type="molecule type" value="Genomic_DNA"/>
</dbReference>
<comment type="caution">
    <text evidence="1">The sequence shown here is derived from an EMBL/GenBank/DDBJ whole genome shotgun (WGS) entry which is preliminary data.</text>
</comment>
<sequence>MASQTPFERDVIIAIDFGTTYSGFGYVFLNASQDHIYVFQKWGRGQGMGYGKTPTALLLTEKGEFHKFGHAAVETYGKQAMSKKDCKKLLYFDKFKLLLHSKKDLNERTEVKARNGKKWPALDVFAKCLEYLKKTATDVVNERHLRSEKDNPHAEVMYKPEQIQWVITIPAIWRISAKEFMRKAAYKYSKEKNGDSPVSKVSNPVASFKAGIASPEDPDQLILALEPEAASYYCRKLPFDMFKGQKGKELVKDTLDKEKVPYMVVDNGGGTLDITVHEVNADNGHILEKHCPSGGTFGGIHVDQEFEQLMIKAFGDDFIRRFKELFPSDWQVIMNRFEEQKRAEEEVDNDEISIALPLNFIKSCYHEIGEDDAINKRVQRFCPKNVSVSSDYLNITMGMLGSLHRPIVTKIAEQMKSLLAKQSLQDVKTIFLVGGFSEAQFLRKEISRQFPDKRILIPPDPQLAIIRGAVEFAQEPSLLRARVMGKTYGLNIWNDFDPEKHPLEKQEIIRQKVYCRDIFKTLAKKGERIDIDEKRTYNFCPLNPDSTEFSFEFYSTDEDDADFISDPGVVSENVEILISSPNTAKGCDRELRLEVRFGGTETKVQVLDVESGNVKTACLQLVSSSVFHSRFY</sequence>
<keyword evidence="2" id="KW-1185">Reference proteome</keyword>